<evidence type="ECO:0000313" key="2">
    <source>
        <dbReference type="EMBL" id="XCO76461.1"/>
    </source>
</evidence>
<dbReference type="EMBL" id="JBANDL010000002">
    <property type="protein sequence ID" value="MEI2457490.1"/>
    <property type="molecule type" value="Genomic_DNA"/>
</dbReference>
<reference evidence="1 3" key="1">
    <citation type="submission" date="2024-02" db="EMBL/GenBank/DDBJ databases">
        <title>Lysobacter Genome Sequencing and Mining.</title>
        <authorList>
            <person name="Bierman J."/>
            <person name="Walker M.C."/>
        </authorList>
    </citation>
    <scope>NUCLEOTIDE SEQUENCE [LARGE SCALE GENOMIC DNA]</scope>
    <source>
        <strain evidence="1 3">PB6250</strain>
    </source>
</reference>
<proteinExistence type="predicted"/>
<dbReference type="RefSeq" id="WP_336133013.1">
    <property type="nucleotide sequence ID" value="NZ_CP159925.1"/>
</dbReference>
<organism evidence="2">
    <name type="scientific">Lysobacter firmicutimachus</name>
    <dbReference type="NCBI Taxonomy" id="1792846"/>
    <lineage>
        <taxon>Bacteria</taxon>
        <taxon>Pseudomonadati</taxon>
        <taxon>Pseudomonadota</taxon>
        <taxon>Gammaproteobacteria</taxon>
        <taxon>Lysobacterales</taxon>
        <taxon>Lysobacteraceae</taxon>
        <taxon>Lysobacter</taxon>
    </lineage>
</organism>
<sequence>MIAGVEKSKKPFISILDFDLWSNAGCRHPMSEDAQRPATTNYWIKMGLRTGKSMAAERYSMAVLSNTRHLHGGSMKLPAMSLAITALLSLSASAESAEKEPVQFVKDYAATRGVSTAEASRQLSISDEAIEVKQKAEQKYPETFGGLYIQSQPNYRVIVKFSRDAEASLRTLTTTPAFVAVQSSHSIQELEAKGREIKTLLDAEGIESSTNVDPRQTELRVWVDEAKVEATRALLLARGVDLSSTSVVALGQIELTASGR</sequence>
<evidence type="ECO:0000313" key="1">
    <source>
        <dbReference type="EMBL" id="MEI2457490.1"/>
    </source>
</evidence>
<evidence type="ECO:0000313" key="3">
    <source>
        <dbReference type="Proteomes" id="UP001387215"/>
    </source>
</evidence>
<keyword evidence="3" id="KW-1185">Reference proteome</keyword>
<protein>
    <recommendedName>
        <fullName evidence="4">DUF2066 domain-containing protein</fullName>
    </recommendedName>
</protein>
<reference evidence="2" key="2">
    <citation type="submission" date="2024-06" db="EMBL/GenBank/DDBJ databases">
        <authorList>
            <person name="Li S."/>
        </authorList>
    </citation>
    <scope>NUCLEOTIDE SEQUENCE</scope>
    <source>
        <strain evidence="2">SR10</strain>
    </source>
</reference>
<dbReference type="AlphaFoldDB" id="A0AAU8MXM1"/>
<gene>
    <name evidence="2" type="ORF">ABU614_06655</name>
    <name evidence="1" type="ORF">V2J18_22790</name>
</gene>
<name>A0AAU8MXM1_9GAMM</name>
<dbReference type="Proteomes" id="UP001387215">
    <property type="component" value="Unassembled WGS sequence"/>
</dbReference>
<dbReference type="EMBL" id="CP159925">
    <property type="protein sequence ID" value="XCO76461.1"/>
    <property type="molecule type" value="Genomic_DNA"/>
</dbReference>
<evidence type="ECO:0008006" key="4">
    <source>
        <dbReference type="Google" id="ProtNLM"/>
    </source>
</evidence>
<accession>A0AAU8MXM1</accession>